<feature type="transmembrane region" description="Helical" evidence="1">
    <location>
        <begin position="184"/>
        <end position="207"/>
    </location>
</feature>
<dbReference type="EMBL" id="NQYH01000005">
    <property type="protein sequence ID" value="RIY41041.1"/>
    <property type="molecule type" value="Genomic_DNA"/>
</dbReference>
<keyword evidence="1" id="KW-0472">Membrane</keyword>
<dbReference type="InterPro" id="IPR000045">
    <property type="entry name" value="Prepilin_IV_endopep_pep"/>
</dbReference>
<keyword evidence="1" id="KW-1133">Transmembrane helix</keyword>
<organism evidence="3 4">
    <name type="scientific">Neopusillimonas maritima</name>
    <dbReference type="NCBI Taxonomy" id="2026239"/>
    <lineage>
        <taxon>Bacteria</taxon>
        <taxon>Pseudomonadati</taxon>
        <taxon>Pseudomonadota</taxon>
        <taxon>Betaproteobacteria</taxon>
        <taxon>Burkholderiales</taxon>
        <taxon>Alcaligenaceae</taxon>
        <taxon>Neopusillimonas</taxon>
    </lineage>
</organism>
<feature type="transmembrane region" description="Helical" evidence="1">
    <location>
        <begin position="262"/>
        <end position="283"/>
    </location>
</feature>
<feature type="transmembrane region" description="Helical" evidence="1">
    <location>
        <begin position="219"/>
        <end position="242"/>
    </location>
</feature>
<evidence type="ECO:0000256" key="1">
    <source>
        <dbReference type="SAM" id="Phobius"/>
    </source>
</evidence>
<name>A0A3A1YU44_9BURK</name>
<feature type="transmembrane region" description="Helical" evidence="1">
    <location>
        <begin position="158"/>
        <end position="178"/>
    </location>
</feature>
<dbReference type="GO" id="GO:0016020">
    <property type="term" value="C:membrane"/>
    <property type="evidence" value="ECO:0007669"/>
    <property type="project" value="InterPro"/>
</dbReference>
<evidence type="ECO:0000313" key="3">
    <source>
        <dbReference type="EMBL" id="RIY41041.1"/>
    </source>
</evidence>
<comment type="caution">
    <text evidence="3">The sequence shown here is derived from an EMBL/GenBank/DDBJ whole genome shotgun (WGS) entry which is preliminary data.</text>
</comment>
<feature type="transmembrane region" description="Helical" evidence="1">
    <location>
        <begin position="58"/>
        <end position="79"/>
    </location>
</feature>
<evidence type="ECO:0000313" key="4">
    <source>
        <dbReference type="Proteomes" id="UP000266206"/>
    </source>
</evidence>
<protein>
    <recommendedName>
        <fullName evidence="2">Prepilin type IV endopeptidase peptidase domain-containing protein</fullName>
    </recommendedName>
</protein>
<dbReference type="GO" id="GO:0004190">
    <property type="term" value="F:aspartic-type endopeptidase activity"/>
    <property type="evidence" value="ECO:0007669"/>
    <property type="project" value="InterPro"/>
</dbReference>
<evidence type="ECO:0000259" key="2">
    <source>
        <dbReference type="Pfam" id="PF01478"/>
    </source>
</evidence>
<sequence>MRRPLLPSTAKCSLSVKNNASTRSVAMTGMKFKGLIVGSFVALALCVLTIHYQSPVQWLFLLLSAFVLGPLSWCLYVLYEHTLPNEARALDAPPKYSTNLRIQDTPQLLVYLAGIPFTFGLLFLAQLGQELSAQNFAFGLLLFILLAQICLSDWRERLIADLHLLGLFFLVGVFVLLAPDAGYATTNAIVGLLLGLGVIGLTAIVGSRLGFNQLGVGDLYLAAGIGMLVGHQAIMALLIAGAVQTVLFACRKFSRAHAHYQVAPHLLPMGPSLCLGGLGLWLYGLADQSKNILVISFL</sequence>
<proteinExistence type="predicted"/>
<feature type="transmembrane region" description="Helical" evidence="1">
    <location>
        <begin position="32"/>
        <end position="52"/>
    </location>
</feature>
<dbReference type="AlphaFoldDB" id="A0A3A1YU44"/>
<feature type="domain" description="Prepilin type IV endopeptidase peptidase" evidence="2">
    <location>
        <begin position="140"/>
        <end position="249"/>
    </location>
</feature>
<dbReference type="Pfam" id="PF01478">
    <property type="entry name" value="Peptidase_A24"/>
    <property type="match status" value="1"/>
</dbReference>
<reference evidence="3 4" key="1">
    <citation type="submission" date="2017-08" db="EMBL/GenBank/DDBJ databases">
        <title>Pusillimonas indicus sp. nov., a member of the family Alcaligenaceae isolated from surface seawater.</title>
        <authorList>
            <person name="Li J."/>
        </authorList>
    </citation>
    <scope>NUCLEOTIDE SEQUENCE [LARGE SCALE GENOMIC DNA]</scope>
    <source>
        <strain evidence="3 4">L52-1-41</strain>
    </source>
</reference>
<feature type="transmembrane region" description="Helical" evidence="1">
    <location>
        <begin position="108"/>
        <end position="127"/>
    </location>
</feature>
<dbReference type="Proteomes" id="UP000266206">
    <property type="component" value="Unassembled WGS sequence"/>
</dbReference>
<feature type="transmembrane region" description="Helical" evidence="1">
    <location>
        <begin position="133"/>
        <end position="151"/>
    </location>
</feature>
<dbReference type="Gene3D" id="1.20.120.1220">
    <property type="match status" value="1"/>
</dbReference>
<keyword evidence="1" id="KW-0812">Transmembrane</keyword>
<gene>
    <name evidence="3" type="ORF">CJP73_07795</name>
</gene>
<accession>A0A3A1YU44</accession>